<comment type="caution">
    <text evidence="1">The sequence shown here is derived from an EMBL/GenBank/DDBJ whole genome shotgun (WGS) entry which is preliminary data.</text>
</comment>
<gene>
    <name evidence="1" type="ORF">K1T71_012363</name>
</gene>
<accession>A0ACC1CLK5</accession>
<organism evidence="1 2">
    <name type="scientific">Dendrolimus kikuchii</name>
    <dbReference type="NCBI Taxonomy" id="765133"/>
    <lineage>
        <taxon>Eukaryota</taxon>
        <taxon>Metazoa</taxon>
        <taxon>Ecdysozoa</taxon>
        <taxon>Arthropoda</taxon>
        <taxon>Hexapoda</taxon>
        <taxon>Insecta</taxon>
        <taxon>Pterygota</taxon>
        <taxon>Neoptera</taxon>
        <taxon>Endopterygota</taxon>
        <taxon>Lepidoptera</taxon>
        <taxon>Glossata</taxon>
        <taxon>Ditrysia</taxon>
        <taxon>Bombycoidea</taxon>
        <taxon>Lasiocampidae</taxon>
        <taxon>Dendrolimus</taxon>
    </lineage>
</organism>
<name>A0ACC1CLK5_9NEOP</name>
<dbReference type="Proteomes" id="UP000824533">
    <property type="component" value="Linkage Group LG22"/>
</dbReference>
<evidence type="ECO:0000313" key="2">
    <source>
        <dbReference type="Proteomes" id="UP000824533"/>
    </source>
</evidence>
<proteinExistence type="predicted"/>
<dbReference type="EMBL" id="CM034408">
    <property type="protein sequence ID" value="KAJ0172390.1"/>
    <property type="molecule type" value="Genomic_DNA"/>
</dbReference>
<protein>
    <submittedName>
        <fullName evidence="1">Uncharacterized protein</fullName>
    </submittedName>
</protein>
<keyword evidence="2" id="KW-1185">Reference proteome</keyword>
<evidence type="ECO:0000313" key="1">
    <source>
        <dbReference type="EMBL" id="KAJ0172390.1"/>
    </source>
</evidence>
<sequence>MASYLVWAVLLLAAYSKADKIGTPASIYDYPGIAQVEIGLPGLIWTQQCAATIITSWHLLSVASCFLGATEYRRIRAGTETRSSGGYLSYVASANNHPDHEFDADICVVRVLTQLPLGDTIQQTAILGQGITLPTGLPVGLLGWGTTAEGGSVSSPQLYSLDLLVTDPDSCAITYLDEKTVTENNICVGLTILTGRDYDARDMGDPLYYQNVLVGLLSHGRKESEDEYPIVSTLISSYTDWIIANAV</sequence>
<reference evidence="1 2" key="1">
    <citation type="journal article" date="2021" name="Front. Genet.">
        <title>Chromosome-Level Genome Assembly Reveals Significant Gene Expansion in the Toll and IMD Signaling Pathways of Dendrolimus kikuchii.</title>
        <authorList>
            <person name="Zhou J."/>
            <person name="Wu P."/>
            <person name="Xiong Z."/>
            <person name="Liu N."/>
            <person name="Zhao N."/>
            <person name="Ji M."/>
            <person name="Qiu Y."/>
            <person name="Yang B."/>
        </authorList>
    </citation>
    <scope>NUCLEOTIDE SEQUENCE [LARGE SCALE GENOMIC DNA]</scope>
    <source>
        <strain evidence="1">Ann1</strain>
    </source>
</reference>